<dbReference type="RefSeq" id="XP_060290303.1">
    <property type="nucleotide sequence ID" value="XM_060435364.1"/>
</dbReference>
<comment type="caution">
    <text evidence="2">The sequence shown here is derived from an EMBL/GenBank/DDBJ whole genome shotgun (WGS) entry which is preliminary data.</text>
</comment>
<dbReference type="AlphaFoldDB" id="A0AA40DH84"/>
<protein>
    <recommendedName>
        <fullName evidence="1">Stress-response A/B barrel domain-containing protein</fullName>
    </recommendedName>
</protein>
<dbReference type="Proteomes" id="UP001172101">
    <property type="component" value="Unassembled WGS sequence"/>
</dbReference>
<name>A0AA40DH84_9PEZI</name>
<dbReference type="GeneID" id="85318634"/>
<dbReference type="PROSITE" id="PS51502">
    <property type="entry name" value="S_R_A_B_BARREL"/>
    <property type="match status" value="1"/>
</dbReference>
<dbReference type="Gene3D" id="3.30.70.100">
    <property type="match status" value="1"/>
</dbReference>
<dbReference type="InterPro" id="IPR011008">
    <property type="entry name" value="Dimeric_a/b-barrel"/>
</dbReference>
<reference evidence="2" key="1">
    <citation type="submission" date="2023-06" db="EMBL/GenBank/DDBJ databases">
        <title>Genome-scale phylogeny and comparative genomics of the fungal order Sordariales.</title>
        <authorList>
            <consortium name="Lawrence Berkeley National Laboratory"/>
            <person name="Hensen N."/>
            <person name="Bonometti L."/>
            <person name="Westerberg I."/>
            <person name="Brannstrom I.O."/>
            <person name="Guillou S."/>
            <person name="Cros-Aarteil S."/>
            <person name="Calhoun S."/>
            <person name="Haridas S."/>
            <person name="Kuo A."/>
            <person name="Mondo S."/>
            <person name="Pangilinan J."/>
            <person name="Riley R."/>
            <person name="LaButti K."/>
            <person name="Andreopoulos B."/>
            <person name="Lipzen A."/>
            <person name="Chen C."/>
            <person name="Yanf M."/>
            <person name="Daum C."/>
            <person name="Ng V."/>
            <person name="Clum A."/>
            <person name="Steindorff A."/>
            <person name="Ohm R."/>
            <person name="Martin F."/>
            <person name="Silar P."/>
            <person name="Natvig D."/>
            <person name="Lalanne C."/>
            <person name="Gautier V."/>
            <person name="Ament-velasquez S.L."/>
            <person name="Kruys A."/>
            <person name="Hutchinson M.I."/>
            <person name="Powell A.J."/>
            <person name="Barry K."/>
            <person name="Miller A.N."/>
            <person name="Grigoriev I.V."/>
            <person name="Debuchy R."/>
            <person name="Gladieux P."/>
            <person name="Thoren M.H."/>
            <person name="Johannesson H."/>
        </authorList>
    </citation>
    <scope>NUCLEOTIDE SEQUENCE</scope>
    <source>
        <strain evidence="2">SMH2392-1A</strain>
    </source>
</reference>
<evidence type="ECO:0000313" key="3">
    <source>
        <dbReference type="Proteomes" id="UP001172101"/>
    </source>
</evidence>
<dbReference type="InterPro" id="IPR013097">
    <property type="entry name" value="Dabb"/>
</dbReference>
<dbReference type="EMBL" id="JAUIRO010000008">
    <property type="protein sequence ID" value="KAK0703444.1"/>
    <property type="molecule type" value="Genomic_DNA"/>
</dbReference>
<keyword evidence="3" id="KW-1185">Reference proteome</keyword>
<proteinExistence type="predicted"/>
<evidence type="ECO:0000259" key="1">
    <source>
        <dbReference type="PROSITE" id="PS51502"/>
    </source>
</evidence>
<feature type="domain" description="Stress-response A/B barrel" evidence="1">
    <location>
        <begin position="10"/>
        <end position="108"/>
    </location>
</feature>
<sequence>MAAANQGARVHRTTMFKIPDPENQKKMLQAYQALAKEQSKDGKPYILFIIAGMAEDDPRSKGYTVVAHTAFASLDDMNYYDSECAAHKTLKKAGASLGVAEPPLIVYFEGLPTFSK</sequence>
<dbReference type="Pfam" id="PF07876">
    <property type="entry name" value="Dabb"/>
    <property type="match status" value="1"/>
</dbReference>
<organism evidence="2 3">
    <name type="scientific">Lasiosphaeria miniovina</name>
    <dbReference type="NCBI Taxonomy" id="1954250"/>
    <lineage>
        <taxon>Eukaryota</taxon>
        <taxon>Fungi</taxon>
        <taxon>Dikarya</taxon>
        <taxon>Ascomycota</taxon>
        <taxon>Pezizomycotina</taxon>
        <taxon>Sordariomycetes</taxon>
        <taxon>Sordariomycetidae</taxon>
        <taxon>Sordariales</taxon>
        <taxon>Lasiosphaeriaceae</taxon>
        <taxon>Lasiosphaeria</taxon>
    </lineage>
</organism>
<evidence type="ECO:0000313" key="2">
    <source>
        <dbReference type="EMBL" id="KAK0703444.1"/>
    </source>
</evidence>
<dbReference type="SMART" id="SM00886">
    <property type="entry name" value="Dabb"/>
    <property type="match status" value="1"/>
</dbReference>
<accession>A0AA40DH84</accession>
<dbReference type="SUPFAM" id="SSF54909">
    <property type="entry name" value="Dimeric alpha+beta barrel"/>
    <property type="match status" value="1"/>
</dbReference>
<gene>
    <name evidence="2" type="ORF">B0T26DRAFT_498629</name>
</gene>